<comment type="caution">
    <text evidence="2">The sequence shown here is derived from an EMBL/GenBank/DDBJ whole genome shotgun (WGS) entry which is preliminary data.</text>
</comment>
<dbReference type="AlphaFoldDB" id="A0A916RL77"/>
<evidence type="ECO:0000256" key="1">
    <source>
        <dbReference type="SAM" id="MobiDB-lite"/>
    </source>
</evidence>
<organism evidence="2 3">
    <name type="scientific">Edaphobacter acidisoli</name>
    <dbReference type="NCBI Taxonomy" id="2040573"/>
    <lineage>
        <taxon>Bacteria</taxon>
        <taxon>Pseudomonadati</taxon>
        <taxon>Acidobacteriota</taxon>
        <taxon>Terriglobia</taxon>
        <taxon>Terriglobales</taxon>
        <taxon>Acidobacteriaceae</taxon>
        <taxon>Edaphobacter</taxon>
    </lineage>
</organism>
<proteinExistence type="predicted"/>
<accession>A0A916RL77</accession>
<feature type="compositionally biased region" description="Basic and acidic residues" evidence="1">
    <location>
        <begin position="43"/>
        <end position="53"/>
    </location>
</feature>
<name>A0A916RL77_9BACT</name>
<reference evidence="2" key="1">
    <citation type="journal article" date="2014" name="Int. J. Syst. Evol. Microbiol.">
        <title>Complete genome sequence of Corynebacterium casei LMG S-19264T (=DSM 44701T), isolated from a smear-ripened cheese.</title>
        <authorList>
            <consortium name="US DOE Joint Genome Institute (JGI-PGF)"/>
            <person name="Walter F."/>
            <person name="Albersmeier A."/>
            <person name="Kalinowski J."/>
            <person name="Ruckert C."/>
        </authorList>
    </citation>
    <scope>NUCLEOTIDE SEQUENCE</scope>
    <source>
        <strain evidence="2">CGMCC 1.15447</strain>
    </source>
</reference>
<evidence type="ECO:0000313" key="3">
    <source>
        <dbReference type="Proteomes" id="UP000648801"/>
    </source>
</evidence>
<protein>
    <submittedName>
        <fullName evidence="2">Uncharacterized protein</fullName>
    </submittedName>
</protein>
<sequence>MKETGNGPPPSTQATGCPHLIQERSYSRTRRRKFRGAQARASRLRETPREQEAVIRTPSPDLRKIGIEG</sequence>
<reference evidence="2" key="2">
    <citation type="submission" date="2020-09" db="EMBL/GenBank/DDBJ databases">
        <authorList>
            <person name="Sun Q."/>
            <person name="Zhou Y."/>
        </authorList>
    </citation>
    <scope>NUCLEOTIDE SEQUENCE</scope>
    <source>
        <strain evidence="2">CGMCC 1.15447</strain>
    </source>
</reference>
<feature type="region of interest" description="Disordered" evidence="1">
    <location>
        <begin position="1"/>
        <end position="69"/>
    </location>
</feature>
<evidence type="ECO:0000313" key="2">
    <source>
        <dbReference type="EMBL" id="GGA59336.1"/>
    </source>
</evidence>
<gene>
    <name evidence="2" type="ORF">GCM10011507_08420</name>
</gene>
<keyword evidence="3" id="KW-1185">Reference proteome</keyword>
<dbReference type="Proteomes" id="UP000648801">
    <property type="component" value="Unassembled WGS sequence"/>
</dbReference>
<dbReference type="EMBL" id="BMJB01000001">
    <property type="protein sequence ID" value="GGA59336.1"/>
    <property type="molecule type" value="Genomic_DNA"/>
</dbReference>